<accession>A0A672GPV3</accession>
<dbReference type="PANTHER" id="PTHR46060:SF1">
    <property type="entry name" value="MARINER MOS1 TRANSPOSASE-LIKE PROTEIN"/>
    <property type="match status" value="1"/>
</dbReference>
<dbReference type="Proteomes" id="UP000472267">
    <property type="component" value="Chromosome 14"/>
</dbReference>
<dbReference type="GO" id="GO:0003676">
    <property type="term" value="F:nucleic acid binding"/>
    <property type="evidence" value="ECO:0007669"/>
    <property type="project" value="InterPro"/>
</dbReference>
<dbReference type="AlphaFoldDB" id="A0A672GPV3"/>
<organism evidence="3 4">
    <name type="scientific">Salarias fasciatus</name>
    <name type="common">Jewelled blenny</name>
    <name type="synonym">Blennius fasciatus</name>
    <dbReference type="NCBI Taxonomy" id="181472"/>
    <lineage>
        <taxon>Eukaryota</taxon>
        <taxon>Metazoa</taxon>
        <taxon>Chordata</taxon>
        <taxon>Craniata</taxon>
        <taxon>Vertebrata</taxon>
        <taxon>Euteleostomi</taxon>
        <taxon>Actinopterygii</taxon>
        <taxon>Neopterygii</taxon>
        <taxon>Teleostei</taxon>
        <taxon>Neoteleostei</taxon>
        <taxon>Acanthomorphata</taxon>
        <taxon>Ovalentaria</taxon>
        <taxon>Blenniimorphae</taxon>
        <taxon>Blenniiformes</taxon>
        <taxon>Blennioidei</taxon>
        <taxon>Blenniidae</taxon>
        <taxon>Salariinae</taxon>
        <taxon>Salarias</taxon>
    </lineage>
</organism>
<sequence length="341" mass="39118">MPRKKQRANIKFCFLLGKTAAETLTLLQQAYKDDALGKTQVHEWFGRFKKGQMSIEDQPKSGQPSTSRTAEIVGEIEVAVMADRRRGIGEVADLMGVSWSSCQRIIRQDLGLHRVSAKMVLRLLTLEQKETGVDVCRQIKQQLEDDTRLFLEVITGDETWCYGYDPETKQQSSQWKHRGSPRPKKARQVRSAMKAIFLPPGQTVNQDCYIEVLRRLREDVRRKRLTLWRSGARLINHDSAPAHTALRITQFLMKNGMTLLTHAPYLPDLVPFDFFLFPKLKKELKGRPFADVEEVQEKAQPALKGIITHEFADAFVKWETRLERCINVNGNYFEGDGGVLF</sequence>
<reference evidence="3" key="1">
    <citation type="submission" date="2019-06" db="EMBL/GenBank/DDBJ databases">
        <authorList>
            <consortium name="Wellcome Sanger Institute Data Sharing"/>
        </authorList>
    </citation>
    <scope>NUCLEOTIDE SEQUENCE [LARGE SCALE GENOMIC DNA]</scope>
</reference>
<evidence type="ECO:0000256" key="1">
    <source>
        <dbReference type="SAM" id="SignalP"/>
    </source>
</evidence>
<dbReference type="InterPro" id="IPR052709">
    <property type="entry name" value="Transposase-MT_Hybrid"/>
</dbReference>
<dbReference type="PANTHER" id="PTHR46060">
    <property type="entry name" value="MARINER MOS1 TRANSPOSASE-LIKE PROTEIN"/>
    <property type="match status" value="1"/>
</dbReference>
<dbReference type="InParanoid" id="A0A672GPV3"/>
<dbReference type="InterPro" id="IPR041426">
    <property type="entry name" value="Mos1_HTH"/>
</dbReference>
<feature type="chain" id="PRO_5025650225" description="Mos1 transposase HTH domain-containing protein" evidence="1">
    <location>
        <begin position="22"/>
        <end position="341"/>
    </location>
</feature>
<proteinExistence type="predicted"/>
<keyword evidence="1" id="KW-0732">Signal</keyword>
<dbReference type="Ensembl" id="ENSSFAT00005021666.1">
    <property type="protein sequence ID" value="ENSSFAP00005020808.1"/>
    <property type="gene ID" value="ENSSFAG00005010858.1"/>
</dbReference>
<feature type="signal peptide" evidence="1">
    <location>
        <begin position="1"/>
        <end position="21"/>
    </location>
</feature>
<dbReference type="OMA" id="IHGVVHR"/>
<reference evidence="3" key="2">
    <citation type="submission" date="2025-08" db="UniProtKB">
        <authorList>
            <consortium name="Ensembl"/>
        </authorList>
    </citation>
    <scope>IDENTIFICATION</scope>
</reference>
<dbReference type="InterPro" id="IPR036397">
    <property type="entry name" value="RNaseH_sf"/>
</dbReference>
<dbReference type="Gene3D" id="1.10.10.1450">
    <property type="match status" value="1"/>
</dbReference>
<dbReference type="Gene3D" id="3.30.420.10">
    <property type="entry name" value="Ribonuclease H-like superfamily/Ribonuclease H"/>
    <property type="match status" value="1"/>
</dbReference>
<evidence type="ECO:0000313" key="3">
    <source>
        <dbReference type="Ensembl" id="ENSSFAP00005020808.1"/>
    </source>
</evidence>
<keyword evidence="4" id="KW-1185">Reference proteome</keyword>
<evidence type="ECO:0000313" key="4">
    <source>
        <dbReference type="Proteomes" id="UP000472267"/>
    </source>
</evidence>
<protein>
    <recommendedName>
        <fullName evidence="2">Mos1 transposase HTH domain-containing protein</fullName>
    </recommendedName>
</protein>
<reference evidence="3" key="3">
    <citation type="submission" date="2025-09" db="UniProtKB">
        <authorList>
            <consortium name="Ensembl"/>
        </authorList>
    </citation>
    <scope>IDENTIFICATION</scope>
</reference>
<feature type="domain" description="Mos1 transposase HTH" evidence="2">
    <location>
        <begin position="7"/>
        <end position="51"/>
    </location>
</feature>
<evidence type="ECO:0000259" key="2">
    <source>
        <dbReference type="Pfam" id="PF17906"/>
    </source>
</evidence>
<name>A0A672GPV3_SALFA</name>
<dbReference type="Pfam" id="PF17906">
    <property type="entry name" value="HTH_48"/>
    <property type="match status" value="1"/>
</dbReference>